<dbReference type="EMBL" id="LNQR01000021">
    <property type="protein sequence ID" value="KWT92664.1"/>
    <property type="molecule type" value="Genomic_DNA"/>
</dbReference>
<proteinExistence type="predicted"/>
<evidence type="ECO:0000313" key="2">
    <source>
        <dbReference type="Proteomes" id="UP000060487"/>
    </source>
</evidence>
<accession>A0ABR5SM72</accession>
<comment type="caution">
    <text evidence="1">The sequence shown here is derived from an EMBL/GenBank/DDBJ whole genome shotgun (WGS) entry which is preliminary data.</text>
</comment>
<keyword evidence="2" id="KW-1185">Reference proteome</keyword>
<sequence>MKTLKVFSLAALCISALTICLWYVAVPEELIVAEIQKTARRPVEVIGLKKGLFFNASINSINVTLDKRTLAVLQNIELAFNPLYIFTGKIPVEYKSDIFKGIITGTAMYNLRLPDADRLTVAGEFTGLRLVELIELYDTYGDGSVSGTLTVKEKEVHIDFIVKDYKPKIRGVTIPDMLLAYFDELSGKLMITGGNITTCSIALKGLGIFARVKWQSTERASDMTIELMPEPSFKGMEVIKTLKRYETSPGIYTIRQNNSNSQ</sequence>
<evidence type="ECO:0000313" key="1">
    <source>
        <dbReference type="EMBL" id="KWT92664.1"/>
    </source>
</evidence>
<reference evidence="1 2" key="1">
    <citation type="submission" date="2015-11" db="EMBL/GenBank/DDBJ databases">
        <authorList>
            <person name="Lin W."/>
        </authorList>
    </citation>
    <scope>NUCLEOTIDE SEQUENCE [LARGE SCALE GENOMIC DNA]</scope>
    <source>
        <strain evidence="1 2">HCH-1</strain>
    </source>
</reference>
<protein>
    <submittedName>
        <fullName evidence="1">Type II secretion system protein GspN</fullName>
    </submittedName>
</protein>
<gene>
    <name evidence="1" type="ORF">ASN18_0495</name>
</gene>
<dbReference type="RefSeq" id="WP_085051026.1">
    <property type="nucleotide sequence ID" value="NZ_LNQR01000021.1"/>
</dbReference>
<name>A0ABR5SM72_9BACT</name>
<organism evidence="1 2">
    <name type="scientific">Candidatus Magnetominusculus xianensis</name>
    <dbReference type="NCBI Taxonomy" id="1748249"/>
    <lineage>
        <taxon>Bacteria</taxon>
        <taxon>Pseudomonadati</taxon>
        <taxon>Nitrospirota</taxon>
        <taxon>Nitrospiria</taxon>
        <taxon>Nitrospirales</taxon>
        <taxon>Nitrospiraceae</taxon>
        <taxon>Candidatus Magnetominusculus</taxon>
    </lineage>
</organism>
<dbReference type="Proteomes" id="UP000060487">
    <property type="component" value="Unassembled WGS sequence"/>
</dbReference>